<dbReference type="InterPro" id="IPR019775">
    <property type="entry name" value="WD40_repeat_CS"/>
</dbReference>
<evidence type="ECO:0000256" key="3">
    <source>
        <dbReference type="PROSITE-ProRule" id="PRU00221"/>
    </source>
</evidence>
<gene>
    <name evidence="5" type="ORF">D9758_006560</name>
</gene>
<dbReference type="SUPFAM" id="SSF50978">
    <property type="entry name" value="WD40 repeat-like"/>
    <property type="match status" value="1"/>
</dbReference>
<dbReference type="PROSITE" id="PS00678">
    <property type="entry name" value="WD_REPEATS_1"/>
    <property type="match status" value="1"/>
</dbReference>
<feature type="compositionally biased region" description="Low complexity" evidence="4">
    <location>
        <begin position="148"/>
        <end position="158"/>
    </location>
</feature>
<dbReference type="GO" id="GO:0031145">
    <property type="term" value="P:anaphase-promoting complex-dependent catabolic process"/>
    <property type="evidence" value="ECO:0007669"/>
    <property type="project" value="TreeGrafter"/>
</dbReference>
<proteinExistence type="predicted"/>
<name>A0A8H5GKR1_9AGAR</name>
<feature type="repeat" description="WD" evidence="3">
    <location>
        <begin position="420"/>
        <end position="455"/>
    </location>
</feature>
<keyword evidence="1 3" id="KW-0853">WD repeat</keyword>
<evidence type="ECO:0000313" key="5">
    <source>
        <dbReference type="EMBL" id="KAF5366737.1"/>
    </source>
</evidence>
<dbReference type="PANTHER" id="PTHR19918">
    <property type="entry name" value="CELL DIVISION CYCLE 20 CDC20 FIZZY -RELATED"/>
    <property type="match status" value="1"/>
</dbReference>
<dbReference type="InterPro" id="IPR015943">
    <property type="entry name" value="WD40/YVTN_repeat-like_dom_sf"/>
</dbReference>
<evidence type="ECO:0000256" key="1">
    <source>
        <dbReference type="ARBA" id="ARBA00022574"/>
    </source>
</evidence>
<evidence type="ECO:0000256" key="2">
    <source>
        <dbReference type="ARBA" id="ARBA00022737"/>
    </source>
</evidence>
<dbReference type="Proteomes" id="UP000559256">
    <property type="component" value="Unassembled WGS sequence"/>
</dbReference>
<feature type="region of interest" description="Disordered" evidence="4">
    <location>
        <begin position="100"/>
        <end position="158"/>
    </location>
</feature>
<dbReference type="GO" id="GO:1905786">
    <property type="term" value="P:positive regulation of anaphase-promoting complex-dependent catabolic process"/>
    <property type="evidence" value="ECO:0007669"/>
    <property type="project" value="TreeGrafter"/>
</dbReference>
<dbReference type="Gene3D" id="2.130.10.10">
    <property type="entry name" value="YVTN repeat-like/Quinoprotein amine dehydrogenase"/>
    <property type="match status" value="1"/>
</dbReference>
<dbReference type="PROSITE" id="PS50082">
    <property type="entry name" value="WD_REPEATS_2"/>
    <property type="match status" value="2"/>
</dbReference>
<protein>
    <submittedName>
        <fullName evidence="5">Uncharacterized protein</fullName>
    </submittedName>
</protein>
<keyword evidence="2" id="KW-0677">Repeat</keyword>
<dbReference type="PROSITE" id="PS50294">
    <property type="entry name" value="WD_REPEATS_REGION"/>
    <property type="match status" value="1"/>
</dbReference>
<dbReference type="OrthoDB" id="10263272at2759"/>
<comment type="caution">
    <text evidence="5">The sequence shown here is derived from an EMBL/GenBank/DDBJ whole genome shotgun (WGS) entry which is preliminary data.</text>
</comment>
<feature type="repeat" description="WD" evidence="3">
    <location>
        <begin position="370"/>
        <end position="411"/>
    </location>
</feature>
<accession>A0A8H5GKR1</accession>
<dbReference type="EMBL" id="JAACJM010000021">
    <property type="protein sequence ID" value="KAF5366737.1"/>
    <property type="molecule type" value="Genomic_DNA"/>
</dbReference>
<dbReference type="InterPro" id="IPR001680">
    <property type="entry name" value="WD40_rpt"/>
</dbReference>
<dbReference type="AlphaFoldDB" id="A0A8H5GKR1"/>
<dbReference type="GO" id="GO:0010997">
    <property type="term" value="F:anaphase-promoting complex binding"/>
    <property type="evidence" value="ECO:0007669"/>
    <property type="project" value="InterPro"/>
</dbReference>
<dbReference type="InterPro" id="IPR036322">
    <property type="entry name" value="WD40_repeat_dom_sf"/>
</dbReference>
<sequence>MDHNSNTSHDYGHRLPLENHLWEGRLGRQSSIYSSSLFSIGANTSGDSSAAAISTYSSTSSSLQSINKSRRTTLIRYTGNGSDFKKRLRAEMALAKEVEEREANHRKRAFTEYAEGYEGPLPSVSDDEGDGDGPDAGRVKRRRVNRQSGTYSSSLSLSSISSWGHSSMGTSYMDDPVIRRGFELMRSSATMSLRSQTSKYSEQSAFYKMNDWGFSIPFSLPPTINPDDFLPLAVSENNNMYFTRGNRVHIKPFSRQSNTNQDVSQIYKLKEKYGDVKLIACSGMKEEIVIATTKGSGDAPGAIQIVDVESQSKTLWSWRSSKNIGAIEWHGNLITVGAADDGSVKFYDVRTRAEGGKFLGGLIKSESRRLTRHETGITRLGWNTAGQILATGDSNGVVYCWDDRTRKPLEVGESYSRRKKMKHGEAISALAWHPTQPKTLGTADANSVVRLWDIDPKLSSNAYGRPAYYEMDSRIVNIHFSGDLKDEFITVHGRETDTVQDRPRLSQINTANSLVAFAFPNLDQIAKKSVGEAESRQFTTMMGLGVNGIPTMRWPGSGVSRQGKLPSEVTVGTSWVV</sequence>
<dbReference type="Pfam" id="PF00400">
    <property type="entry name" value="WD40"/>
    <property type="match status" value="1"/>
</dbReference>
<reference evidence="5 6" key="1">
    <citation type="journal article" date="2020" name="ISME J.">
        <title>Uncovering the hidden diversity of litter-decomposition mechanisms in mushroom-forming fungi.</title>
        <authorList>
            <person name="Floudas D."/>
            <person name="Bentzer J."/>
            <person name="Ahren D."/>
            <person name="Johansson T."/>
            <person name="Persson P."/>
            <person name="Tunlid A."/>
        </authorList>
    </citation>
    <scope>NUCLEOTIDE SEQUENCE [LARGE SCALE GENOMIC DNA]</scope>
    <source>
        <strain evidence="5 6">CBS 291.85</strain>
    </source>
</reference>
<organism evidence="5 6">
    <name type="scientific">Tetrapyrgos nigripes</name>
    <dbReference type="NCBI Taxonomy" id="182062"/>
    <lineage>
        <taxon>Eukaryota</taxon>
        <taxon>Fungi</taxon>
        <taxon>Dikarya</taxon>
        <taxon>Basidiomycota</taxon>
        <taxon>Agaricomycotina</taxon>
        <taxon>Agaricomycetes</taxon>
        <taxon>Agaricomycetidae</taxon>
        <taxon>Agaricales</taxon>
        <taxon>Marasmiineae</taxon>
        <taxon>Marasmiaceae</taxon>
        <taxon>Tetrapyrgos</taxon>
    </lineage>
</organism>
<dbReference type="InterPro" id="IPR033010">
    <property type="entry name" value="Cdc20/Fizzy"/>
</dbReference>
<evidence type="ECO:0000256" key="4">
    <source>
        <dbReference type="SAM" id="MobiDB-lite"/>
    </source>
</evidence>
<dbReference type="GO" id="GO:0005680">
    <property type="term" value="C:anaphase-promoting complex"/>
    <property type="evidence" value="ECO:0007669"/>
    <property type="project" value="TreeGrafter"/>
</dbReference>
<evidence type="ECO:0000313" key="6">
    <source>
        <dbReference type="Proteomes" id="UP000559256"/>
    </source>
</evidence>
<keyword evidence="6" id="KW-1185">Reference proteome</keyword>
<dbReference type="GO" id="GO:1990757">
    <property type="term" value="F:ubiquitin ligase activator activity"/>
    <property type="evidence" value="ECO:0007669"/>
    <property type="project" value="TreeGrafter"/>
</dbReference>
<dbReference type="SMART" id="SM00320">
    <property type="entry name" value="WD40"/>
    <property type="match status" value="3"/>
</dbReference>